<reference evidence="1 2" key="1">
    <citation type="submission" date="2024-09" db="EMBL/GenBank/DDBJ databases">
        <title>Genome sequencing and assembly of Phytophthora oleae, isolate VK10A, causative agent of rot of olive drupes.</title>
        <authorList>
            <person name="Conti Taguali S."/>
            <person name="Riolo M."/>
            <person name="La Spada F."/>
            <person name="Cacciola S.O."/>
            <person name="Dionisio G."/>
        </authorList>
    </citation>
    <scope>NUCLEOTIDE SEQUENCE [LARGE SCALE GENOMIC DNA]</scope>
    <source>
        <strain evidence="1 2">VK10A</strain>
    </source>
</reference>
<gene>
    <name evidence="1" type="ORF">V7S43_004535</name>
</gene>
<comment type="caution">
    <text evidence="1">The sequence shown here is derived from an EMBL/GenBank/DDBJ whole genome shotgun (WGS) entry which is preliminary data.</text>
</comment>
<evidence type="ECO:0000313" key="2">
    <source>
        <dbReference type="Proteomes" id="UP001632037"/>
    </source>
</evidence>
<protein>
    <submittedName>
        <fullName evidence="1">Uncharacterized protein</fullName>
    </submittedName>
</protein>
<organism evidence="1 2">
    <name type="scientific">Phytophthora oleae</name>
    <dbReference type="NCBI Taxonomy" id="2107226"/>
    <lineage>
        <taxon>Eukaryota</taxon>
        <taxon>Sar</taxon>
        <taxon>Stramenopiles</taxon>
        <taxon>Oomycota</taxon>
        <taxon>Peronosporomycetes</taxon>
        <taxon>Peronosporales</taxon>
        <taxon>Peronosporaceae</taxon>
        <taxon>Phytophthora</taxon>
    </lineage>
</organism>
<dbReference type="AlphaFoldDB" id="A0ABD3FW88"/>
<evidence type="ECO:0000313" key="1">
    <source>
        <dbReference type="EMBL" id="KAL3670222.1"/>
    </source>
</evidence>
<proteinExistence type="predicted"/>
<accession>A0ABD3FW88</accession>
<keyword evidence="2" id="KW-1185">Reference proteome</keyword>
<name>A0ABD3FW88_9STRA</name>
<dbReference type="Proteomes" id="UP001632037">
    <property type="component" value="Unassembled WGS sequence"/>
</dbReference>
<dbReference type="EMBL" id="JBIMZQ010000007">
    <property type="protein sequence ID" value="KAL3670222.1"/>
    <property type="molecule type" value="Genomic_DNA"/>
</dbReference>
<sequence length="60" mass="6609">MTSSQEVLLSPLVSAKGLSTQRYVDALFANSKHFCAESRLKTVLSTGITVEYHPPEREQG</sequence>